<evidence type="ECO:0000313" key="10">
    <source>
        <dbReference type="Proteomes" id="UP000474054"/>
    </source>
</evidence>
<evidence type="ECO:0000256" key="4">
    <source>
        <dbReference type="ARBA" id="ARBA00023172"/>
    </source>
</evidence>
<dbReference type="AlphaFoldDB" id="A0A650CU02"/>
<dbReference type="Proteomes" id="UP000474054">
    <property type="component" value="Unassembled WGS sequence"/>
</dbReference>
<dbReference type="EMBL" id="CP045482">
    <property type="protein sequence ID" value="QGR21286.1"/>
    <property type="molecule type" value="Genomic_DNA"/>
</dbReference>
<name>A0A650CU02_ACIAM</name>
<evidence type="ECO:0000256" key="1">
    <source>
        <dbReference type="ARBA" id="ARBA00008761"/>
    </source>
</evidence>
<evidence type="ECO:0000313" key="8">
    <source>
        <dbReference type="EMBL" id="QGR21286.1"/>
    </source>
</evidence>
<dbReference type="NCBIfam" id="TIGR01766">
    <property type="entry name" value="IS200/IS605 family accessory protein TnpB-like domain"/>
    <property type="match status" value="1"/>
</dbReference>
<evidence type="ECO:0000259" key="6">
    <source>
        <dbReference type="Pfam" id="PF07282"/>
    </source>
</evidence>
<feature type="domain" description="Cas12f1-like TNB" evidence="6">
    <location>
        <begin position="315"/>
        <end position="378"/>
    </location>
</feature>
<reference evidence="8 9" key="2">
    <citation type="submission" date="2019-10" db="EMBL/GenBank/DDBJ databases">
        <title>Genome Sequences from Six Type Strain Members of the Archaeal Family Sulfolobaceae: Acidianus ambivalens, Acidianus infernus, Metallosphaera prunae, Stygiolobus azoricus, Sulfolobus metallicus, and Sulfurisphaera ohwakuensis.</title>
        <authorList>
            <person name="Counts J.A."/>
            <person name="Kelly R.M."/>
        </authorList>
    </citation>
    <scope>NUCLEOTIDE SEQUENCE [LARGE SCALE GENOMIC DNA]</scope>
    <source>
        <strain evidence="8 9">LEI 10</strain>
    </source>
</reference>
<keyword evidence="3" id="KW-0238">DNA-binding</keyword>
<proteinExistence type="inferred from homology"/>
<dbReference type="GO" id="GO:0032196">
    <property type="term" value="P:transposition"/>
    <property type="evidence" value="ECO:0007669"/>
    <property type="project" value="UniProtKB-KW"/>
</dbReference>
<dbReference type="GO" id="GO:0003677">
    <property type="term" value="F:DNA binding"/>
    <property type="evidence" value="ECO:0007669"/>
    <property type="project" value="UniProtKB-KW"/>
</dbReference>
<dbReference type="Pfam" id="PF07282">
    <property type="entry name" value="Cas12f1-like_TNB"/>
    <property type="match status" value="1"/>
</dbReference>
<reference evidence="7 10" key="1">
    <citation type="submission" date="2019-10" db="EMBL/GenBank/DDBJ databases">
        <title>Comparative genomics of sulfur disproportionating microorganisms.</title>
        <authorList>
            <person name="Ward L.M."/>
            <person name="Bertran E."/>
            <person name="Johnston D."/>
        </authorList>
    </citation>
    <scope>NUCLEOTIDE SEQUENCE [LARGE SCALE GENOMIC DNA]</scope>
    <source>
        <strain evidence="7 10">DSM 3772</strain>
    </source>
</reference>
<accession>A0A650CU02</accession>
<evidence type="ECO:0000313" key="7">
    <source>
        <dbReference type="EMBL" id="MQL56174.1"/>
    </source>
</evidence>
<dbReference type="Proteomes" id="UP000426328">
    <property type="component" value="Chromosome"/>
</dbReference>
<dbReference type="NCBIfam" id="NF040570">
    <property type="entry name" value="guided_TnpB"/>
    <property type="match status" value="1"/>
</dbReference>
<sequence>MSRKLRIKSLQPEEEYIYLTYSLENDKKEETKILLENYKTLLQKALDWLWDRTKIERKEVKKGKKVLMKVKVKLPKKKEVYKALRDELEKVNKLASHYVDKAINDAYSILESWKRRAEKGQASLSKPTLRKVYVRVKSTLRKVEGEEVRITVRPYEYVTFSWSHTWFSRRVKGLELGEPVIKEDKVYLPFRYRLPWFTPLDFLSIDSNLYTLDAYDGEKFVTFSMKELYSMKYGMELKRGRIQSFASKHGRKGKELMRKYSHREKNRVLDYIHKFVNKLLEMYPMTTFVVEKLNKQEMFKDANDSLSKKISKTVWRSIHRVLKYKALLYGSFLKEVNPRLTSKSCPRCGWVSRKVGRTFHCERCGLTMDRQLNASLNIYLKMCGFPHIRDIPRVWVGVIPLKGRRGNGFPRDSVEAQGLRIRYDFMKIQ</sequence>
<dbReference type="GeneID" id="42778913"/>
<keyword evidence="2" id="KW-0815">Transposition</keyword>
<dbReference type="Pfam" id="PF01385">
    <property type="entry name" value="OrfB_IS605"/>
    <property type="match status" value="1"/>
</dbReference>
<organism evidence="8 9">
    <name type="scientific">Acidianus ambivalens</name>
    <name type="common">Desulfurolobus ambivalens</name>
    <dbReference type="NCBI Taxonomy" id="2283"/>
    <lineage>
        <taxon>Archaea</taxon>
        <taxon>Thermoproteota</taxon>
        <taxon>Thermoprotei</taxon>
        <taxon>Sulfolobales</taxon>
        <taxon>Sulfolobaceae</taxon>
        <taxon>Acidianus</taxon>
    </lineage>
</organism>
<dbReference type="InterPro" id="IPR010095">
    <property type="entry name" value="Cas12f1-like_TNB"/>
</dbReference>
<feature type="domain" description="Probable transposase IS891/IS1136/IS1341" evidence="5">
    <location>
        <begin position="195"/>
        <end position="300"/>
    </location>
</feature>
<evidence type="ECO:0000313" key="9">
    <source>
        <dbReference type="Proteomes" id="UP000426328"/>
    </source>
</evidence>
<evidence type="ECO:0000259" key="5">
    <source>
        <dbReference type="Pfam" id="PF01385"/>
    </source>
</evidence>
<dbReference type="EMBL" id="WHYS01000002">
    <property type="protein sequence ID" value="MQL56174.1"/>
    <property type="molecule type" value="Genomic_DNA"/>
</dbReference>
<protein>
    <submittedName>
        <fullName evidence="8">IS200/IS605 family element transposase accessory protein TnpB</fullName>
    </submittedName>
</protein>
<dbReference type="InterPro" id="IPR001959">
    <property type="entry name" value="Transposase"/>
</dbReference>
<dbReference type="GO" id="GO:0006310">
    <property type="term" value="P:DNA recombination"/>
    <property type="evidence" value="ECO:0007669"/>
    <property type="project" value="UniProtKB-KW"/>
</dbReference>
<evidence type="ECO:0000256" key="3">
    <source>
        <dbReference type="ARBA" id="ARBA00023125"/>
    </source>
</evidence>
<gene>
    <name evidence="8" type="ORF">D1866_04205</name>
    <name evidence="7" type="ORF">GFB69_10625</name>
</gene>
<keyword evidence="4" id="KW-0233">DNA recombination</keyword>
<dbReference type="KEGG" id="aamb:D1866_04205"/>
<evidence type="ECO:0000256" key="2">
    <source>
        <dbReference type="ARBA" id="ARBA00022578"/>
    </source>
</evidence>
<comment type="similarity">
    <text evidence="1">In the C-terminal section; belongs to the transposase 35 family.</text>
</comment>
<dbReference type="RefSeq" id="WP_155861054.1">
    <property type="nucleotide sequence ID" value="NZ_CP045482.1"/>
</dbReference>
<keyword evidence="9" id="KW-1185">Reference proteome</keyword>